<evidence type="ECO:0000259" key="1">
    <source>
        <dbReference type="Pfam" id="PF12728"/>
    </source>
</evidence>
<dbReference type="HOGENOM" id="CLU_2450869_0_0_9"/>
<evidence type="ECO:0000313" key="3">
    <source>
        <dbReference type="Proteomes" id="UP000033531"/>
    </source>
</evidence>
<dbReference type="EMBL" id="JXLI01000010">
    <property type="protein sequence ID" value="KJY56704.1"/>
    <property type="molecule type" value="Genomic_DNA"/>
</dbReference>
<accession>A0A0F4LEK8</accession>
<dbReference type="InterPro" id="IPR009061">
    <property type="entry name" value="DNA-bd_dom_put_sf"/>
</dbReference>
<sequence>MEVKVPINIPDDQLLDAVESIFKKYGLTEKQDTVWMNQTNARKYLNVSKATFYRWEKAGKIPYSLIEGVKRYSKKELNQLMNEHRVCMR</sequence>
<dbReference type="Pfam" id="PF12728">
    <property type="entry name" value="HTH_17"/>
    <property type="match status" value="1"/>
</dbReference>
<feature type="domain" description="Helix-turn-helix" evidence="1">
    <location>
        <begin position="39"/>
        <end position="84"/>
    </location>
</feature>
<dbReference type="AlphaFoldDB" id="A0A0F4LEK8"/>
<dbReference type="PATRIC" id="fig|1218507.3.peg.1229"/>
<dbReference type="OrthoDB" id="2067664at2"/>
<organism evidence="2 3">
    <name type="scientific">Lactobacillus melliventris</name>
    <dbReference type="NCBI Taxonomy" id="1218507"/>
    <lineage>
        <taxon>Bacteria</taxon>
        <taxon>Bacillati</taxon>
        <taxon>Bacillota</taxon>
        <taxon>Bacilli</taxon>
        <taxon>Lactobacillales</taxon>
        <taxon>Lactobacillaceae</taxon>
        <taxon>Lactobacillus</taxon>
    </lineage>
</organism>
<protein>
    <recommendedName>
        <fullName evidence="1">Helix-turn-helix domain-containing protein</fullName>
    </recommendedName>
</protein>
<reference evidence="2 3" key="1">
    <citation type="submission" date="2015-01" db="EMBL/GenBank/DDBJ databases">
        <title>Comparative genomics of the lactic acid bacteria isolated from the honey bee gut.</title>
        <authorList>
            <person name="Ellegaard K.M."/>
            <person name="Tamarit D."/>
            <person name="Javelind E."/>
            <person name="Olofsson T."/>
            <person name="Andersson S.G."/>
            <person name="Vasquez A."/>
        </authorList>
    </citation>
    <scope>NUCLEOTIDE SEQUENCE [LARGE SCALE GENOMIC DNA]</scope>
    <source>
        <strain evidence="2 3">Hma8</strain>
    </source>
</reference>
<dbReference type="RefSeq" id="WP_046324971.1">
    <property type="nucleotide sequence ID" value="NZ_JAAEEB010000013.1"/>
</dbReference>
<evidence type="ECO:0000313" key="2">
    <source>
        <dbReference type="EMBL" id="KJY56704.1"/>
    </source>
</evidence>
<dbReference type="Proteomes" id="UP000033531">
    <property type="component" value="Unassembled WGS sequence"/>
</dbReference>
<dbReference type="SUPFAM" id="SSF46955">
    <property type="entry name" value="Putative DNA-binding domain"/>
    <property type="match status" value="1"/>
</dbReference>
<comment type="caution">
    <text evidence="2">The sequence shown here is derived from an EMBL/GenBank/DDBJ whole genome shotgun (WGS) entry which is preliminary data.</text>
</comment>
<name>A0A0F4LEK8_9LACO</name>
<gene>
    <name evidence="2" type="ORF">JF74_10560</name>
</gene>
<proteinExistence type="predicted"/>
<dbReference type="InterPro" id="IPR041657">
    <property type="entry name" value="HTH_17"/>
</dbReference>